<keyword evidence="1" id="KW-0812">Transmembrane</keyword>
<dbReference type="KEGG" id="hna:Hneap_0047"/>
<evidence type="ECO:0000313" key="2">
    <source>
        <dbReference type="EMBL" id="ACX94913.1"/>
    </source>
</evidence>
<keyword evidence="1" id="KW-0472">Membrane</keyword>
<dbReference type="HOGENOM" id="CLU_2219441_0_0_6"/>
<feature type="transmembrane region" description="Helical" evidence="1">
    <location>
        <begin position="61"/>
        <end position="82"/>
    </location>
</feature>
<evidence type="ECO:0000313" key="3">
    <source>
        <dbReference type="Proteomes" id="UP000009102"/>
    </source>
</evidence>
<proteinExistence type="predicted"/>
<organism evidence="2 3">
    <name type="scientific">Halothiobacillus neapolitanus (strain ATCC 23641 / DSM 15147 / CIP 104769 / NCIMB 8539 / c2)</name>
    <name type="common">Thiobacillus neapolitanus</name>
    <dbReference type="NCBI Taxonomy" id="555778"/>
    <lineage>
        <taxon>Bacteria</taxon>
        <taxon>Pseudomonadati</taxon>
        <taxon>Pseudomonadota</taxon>
        <taxon>Gammaproteobacteria</taxon>
        <taxon>Chromatiales</taxon>
        <taxon>Halothiobacillaceae</taxon>
        <taxon>Halothiobacillus</taxon>
    </lineage>
</organism>
<dbReference type="EMBL" id="CP001801">
    <property type="protein sequence ID" value="ACX94913.1"/>
    <property type="molecule type" value="Genomic_DNA"/>
</dbReference>
<accession>D0KVY6</accession>
<name>D0KVY6_HALNC</name>
<keyword evidence="1" id="KW-1133">Transmembrane helix</keyword>
<feature type="transmembrane region" description="Helical" evidence="1">
    <location>
        <begin position="34"/>
        <end position="55"/>
    </location>
</feature>
<gene>
    <name evidence="2" type="ordered locus">Hneap_0047</name>
</gene>
<sequence length="106" mass="11080">MDPVIAAYTVLLAVALGLSGFLRGDARRRGRGLLMAATLSGFIVVAAASALVNAVSVPDLILTSLAVFFSAQAATTAFSLLWREISSTRQARGSVPDSDHREDTST</sequence>
<dbReference type="AlphaFoldDB" id="D0KVY6"/>
<dbReference type="STRING" id="555778.Hneap_0047"/>
<reference evidence="2 3" key="1">
    <citation type="submission" date="2009-10" db="EMBL/GenBank/DDBJ databases">
        <title>Complete sequence of Halothiobacillus neapolitanus c2.</title>
        <authorList>
            <consortium name="US DOE Joint Genome Institute"/>
            <person name="Lucas S."/>
            <person name="Copeland A."/>
            <person name="Lapidus A."/>
            <person name="Glavina del Rio T."/>
            <person name="Tice H."/>
            <person name="Bruce D."/>
            <person name="Goodwin L."/>
            <person name="Pitluck S."/>
            <person name="Davenport K."/>
            <person name="Brettin T."/>
            <person name="Detter J.C."/>
            <person name="Han C."/>
            <person name="Tapia R."/>
            <person name="Larimer F."/>
            <person name="Land M."/>
            <person name="Hauser L."/>
            <person name="Kyrpides N."/>
            <person name="Mikhailova N."/>
            <person name="Kerfeld C."/>
            <person name="Cannon G."/>
            <person name="Heinhort S."/>
        </authorList>
    </citation>
    <scope>NUCLEOTIDE SEQUENCE [LARGE SCALE GENOMIC DNA]</scope>
    <source>
        <strain evidence="3">ATCC 23641 / c2</strain>
    </source>
</reference>
<dbReference type="RefSeq" id="WP_012822950.1">
    <property type="nucleotide sequence ID" value="NC_013422.1"/>
</dbReference>
<dbReference type="Proteomes" id="UP000009102">
    <property type="component" value="Chromosome"/>
</dbReference>
<protein>
    <submittedName>
        <fullName evidence="2">Uncharacterized protein</fullName>
    </submittedName>
</protein>
<evidence type="ECO:0000256" key="1">
    <source>
        <dbReference type="SAM" id="Phobius"/>
    </source>
</evidence>
<keyword evidence="3" id="KW-1185">Reference proteome</keyword>
<feature type="transmembrane region" description="Helical" evidence="1">
    <location>
        <begin position="6"/>
        <end position="22"/>
    </location>
</feature>